<proteinExistence type="predicted"/>
<evidence type="ECO:0000313" key="1">
    <source>
        <dbReference type="EMBL" id="MCT2591622.1"/>
    </source>
</evidence>
<gene>
    <name evidence="1" type="ORF">LHJ74_17245</name>
</gene>
<comment type="caution">
    <text evidence="1">The sequence shown here is derived from an EMBL/GenBank/DDBJ whole genome shotgun (WGS) entry which is preliminary data.</text>
</comment>
<dbReference type="Proteomes" id="UP001156389">
    <property type="component" value="Unassembled WGS sequence"/>
</dbReference>
<organism evidence="1 2">
    <name type="scientific">Streptomyces gossypii</name>
    <dbReference type="NCBI Taxonomy" id="2883101"/>
    <lineage>
        <taxon>Bacteria</taxon>
        <taxon>Bacillati</taxon>
        <taxon>Actinomycetota</taxon>
        <taxon>Actinomycetes</taxon>
        <taxon>Kitasatosporales</taxon>
        <taxon>Streptomycetaceae</taxon>
        <taxon>Streptomyces</taxon>
    </lineage>
</organism>
<evidence type="ECO:0000313" key="2">
    <source>
        <dbReference type="Proteomes" id="UP001156389"/>
    </source>
</evidence>
<sequence length="383" mass="40416">MQLSLLRPMLDRPGPWASVYADTTHASEDAAKQRQLSARAAAEELAALGADNATCGAVHQALLEDVPTGGPGKRSGRAVLASDGAVVIDIPLAGPPAAPVTSWSPLPRISPLLKGIGEDPLCLVAYVNRLGADFELRGDGKQEAAGQIQGADWPLHRAPTADWSEKHFHTRVENTWERNAGEIAEAAADIWERSGADLLLLAGAPRERRAVRDRLPLPIRTVTVESEHGGRAPGSGSQLLERDIAEARAAHEAGHTAEVVERYWAGRGAERGAERESAPASAGVPALVEAAREHRIATLLVGPDGPDIGREVWIGPDPDQLATRRTELRYLGEAEPVAARADDALLRSAVAHKAEAVMVSDPAEAPEGGLGALLRWGTPGGQP</sequence>
<dbReference type="Pfam" id="PF18844">
    <property type="entry name" value="baeRF_family2"/>
    <property type="match status" value="1"/>
</dbReference>
<reference evidence="1 2" key="1">
    <citation type="submission" date="2021-10" db="EMBL/GenBank/DDBJ databases">
        <title>Streptomyces gossypii sp. nov., isolated from soil collected from cotton field.</title>
        <authorList>
            <person name="Ge X."/>
            <person name="Chen X."/>
            <person name="Liu W."/>
        </authorList>
    </citation>
    <scope>NUCLEOTIDE SEQUENCE [LARGE SCALE GENOMIC DNA]</scope>
    <source>
        <strain evidence="1 2">N2-109</strain>
    </source>
</reference>
<name>A0ABT2JUR2_9ACTN</name>
<dbReference type="RefSeq" id="WP_260218937.1">
    <property type="nucleotide sequence ID" value="NZ_JAJAGO010000007.1"/>
</dbReference>
<accession>A0ABT2JUR2</accession>
<dbReference type="InterPro" id="IPR040701">
    <property type="entry name" value="Bact_RF_family2"/>
</dbReference>
<dbReference type="EMBL" id="JAJAGO010000007">
    <property type="protein sequence ID" value="MCT2591622.1"/>
    <property type="molecule type" value="Genomic_DNA"/>
</dbReference>
<protein>
    <recommendedName>
        <fullName evidence="3">Peptide chain release factor 1</fullName>
    </recommendedName>
</protein>
<keyword evidence="2" id="KW-1185">Reference proteome</keyword>
<evidence type="ECO:0008006" key="3">
    <source>
        <dbReference type="Google" id="ProtNLM"/>
    </source>
</evidence>